<keyword evidence="6" id="KW-1185">Reference proteome</keyword>
<name>A0A8W8HL37_MAGGI</name>
<dbReference type="InterPro" id="IPR002110">
    <property type="entry name" value="Ankyrin_rpt"/>
</dbReference>
<dbReference type="EnsemblMetazoa" id="G1007.1">
    <property type="protein sequence ID" value="G1007.1:cds"/>
    <property type="gene ID" value="G1007"/>
</dbReference>
<dbReference type="Proteomes" id="UP000005408">
    <property type="component" value="Unassembled WGS sequence"/>
</dbReference>
<dbReference type="Gene3D" id="1.10.750.20">
    <property type="entry name" value="SOCS box"/>
    <property type="match status" value="1"/>
</dbReference>
<dbReference type="SMART" id="SM00248">
    <property type="entry name" value="ANK"/>
    <property type="match status" value="5"/>
</dbReference>
<dbReference type="InterPro" id="IPR001496">
    <property type="entry name" value="SOCS_box"/>
</dbReference>
<evidence type="ECO:0000256" key="3">
    <source>
        <dbReference type="PROSITE-ProRule" id="PRU00023"/>
    </source>
</evidence>
<feature type="repeat" description="ANK" evidence="3">
    <location>
        <begin position="90"/>
        <end position="116"/>
    </location>
</feature>
<accession>A0A8W8HL37</accession>
<dbReference type="Pfam" id="PF07525">
    <property type="entry name" value="SOCS_box"/>
    <property type="match status" value="1"/>
</dbReference>
<organism evidence="5 6">
    <name type="scientific">Magallana gigas</name>
    <name type="common">Pacific oyster</name>
    <name type="synonym">Crassostrea gigas</name>
    <dbReference type="NCBI Taxonomy" id="29159"/>
    <lineage>
        <taxon>Eukaryota</taxon>
        <taxon>Metazoa</taxon>
        <taxon>Spiralia</taxon>
        <taxon>Lophotrochozoa</taxon>
        <taxon>Mollusca</taxon>
        <taxon>Bivalvia</taxon>
        <taxon>Autobranchia</taxon>
        <taxon>Pteriomorphia</taxon>
        <taxon>Ostreida</taxon>
        <taxon>Ostreoidea</taxon>
        <taxon>Ostreidae</taxon>
        <taxon>Magallana</taxon>
    </lineage>
</organism>
<proteinExistence type="predicted"/>
<evidence type="ECO:0000256" key="1">
    <source>
        <dbReference type="ARBA" id="ARBA00022737"/>
    </source>
</evidence>
<dbReference type="PANTHER" id="PTHR24161">
    <property type="entry name" value="ANK_REP_REGION DOMAIN-CONTAINING PROTEIN-RELATED"/>
    <property type="match status" value="1"/>
</dbReference>
<reference evidence="5" key="1">
    <citation type="submission" date="2022-08" db="UniProtKB">
        <authorList>
            <consortium name="EnsemblMetazoa"/>
        </authorList>
    </citation>
    <scope>IDENTIFICATION</scope>
    <source>
        <strain evidence="5">05x7-T-G4-1.051#20</strain>
    </source>
</reference>
<feature type="repeat" description="ANK" evidence="3">
    <location>
        <begin position="124"/>
        <end position="156"/>
    </location>
</feature>
<dbReference type="Pfam" id="PF12796">
    <property type="entry name" value="Ank_2"/>
    <property type="match status" value="1"/>
</dbReference>
<dbReference type="SMART" id="SM00969">
    <property type="entry name" value="SOCS_box"/>
    <property type="match status" value="1"/>
</dbReference>
<dbReference type="CDD" id="cd03587">
    <property type="entry name" value="SOCS"/>
    <property type="match status" value="1"/>
</dbReference>
<evidence type="ECO:0000259" key="4">
    <source>
        <dbReference type="PROSITE" id="PS50225"/>
    </source>
</evidence>
<dbReference type="Pfam" id="PF00023">
    <property type="entry name" value="Ank"/>
    <property type="match status" value="1"/>
</dbReference>
<dbReference type="PROSITE" id="PS50297">
    <property type="entry name" value="ANK_REP_REGION"/>
    <property type="match status" value="4"/>
</dbReference>
<evidence type="ECO:0000313" key="5">
    <source>
        <dbReference type="EnsemblMetazoa" id="G1007.1:cds"/>
    </source>
</evidence>
<dbReference type="InterPro" id="IPR036036">
    <property type="entry name" value="SOCS_box-like_dom_sf"/>
</dbReference>
<dbReference type="PANTHER" id="PTHR24161:SF85">
    <property type="entry name" value="PALMITOYLTRANSFERASE HIP14"/>
    <property type="match status" value="1"/>
</dbReference>
<feature type="domain" description="SOCS box" evidence="4">
    <location>
        <begin position="340"/>
        <end position="373"/>
    </location>
</feature>
<dbReference type="AlphaFoldDB" id="A0A8W8HL37"/>
<dbReference type="PRINTS" id="PR01415">
    <property type="entry name" value="ANKYRIN"/>
</dbReference>
<dbReference type="FunFam" id="1.10.750.20:FF:000001">
    <property type="entry name" value="Ankyrin repeat and SOCS box containing 1"/>
    <property type="match status" value="1"/>
</dbReference>
<keyword evidence="1" id="KW-0677">Repeat</keyword>
<dbReference type="InterPro" id="IPR036770">
    <property type="entry name" value="Ankyrin_rpt-contain_sf"/>
</dbReference>
<evidence type="ECO:0000256" key="2">
    <source>
        <dbReference type="ARBA" id="ARBA00023043"/>
    </source>
</evidence>
<dbReference type="SUPFAM" id="SSF48403">
    <property type="entry name" value="Ankyrin repeat"/>
    <property type="match status" value="1"/>
</dbReference>
<dbReference type="SUPFAM" id="SSF158235">
    <property type="entry name" value="SOCS box-like"/>
    <property type="match status" value="1"/>
</dbReference>
<dbReference type="PROSITE" id="PS50088">
    <property type="entry name" value="ANK_REPEAT"/>
    <property type="match status" value="4"/>
</dbReference>
<evidence type="ECO:0000313" key="6">
    <source>
        <dbReference type="Proteomes" id="UP000005408"/>
    </source>
</evidence>
<dbReference type="Gene3D" id="1.25.40.20">
    <property type="entry name" value="Ankyrin repeat-containing domain"/>
    <property type="match status" value="2"/>
</dbReference>
<protein>
    <recommendedName>
        <fullName evidence="4">SOCS box domain-containing protein</fullName>
    </recommendedName>
</protein>
<feature type="repeat" description="ANK" evidence="3">
    <location>
        <begin position="157"/>
        <end position="189"/>
    </location>
</feature>
<feature type="repeat" description="ANK" evidence="3">
    <location>
        <begin position="57"/>
        <end position="89"/>
    </location>
</feature>
<dbReference type="GO" id="GO:0035556">
    <property type="term" value="P:intracellular signal transduction"/>
    <property type="evidence" value="ECO:0007669"/>
    <property type="project" value="InterPro"/>
</dbReference>
<keyword evidence="2 3" id="KW-0040">ANK repeat</keyword>
<dbReference type="PROSITE" id="PS50225">
    <property type="entry name" value="SOCS"/>
    <property type="match status" value="1"/>
</dbReference>
<sequence length="379" mass="41675">MQIVKFGHIPGPIKDLITMTAMDLQVSDIVSGNPLLSSMDSIQEVIDQGTINSKDHMGSTFLHRAAREGHVEIVEKLLESGASVCLEDLYGHLPLHVASMSGHPKIVQLLLNQDCDALDKMSSTKLSPLHCAAKEGKLEVVKLLLERGASLNVQNSYGHTPLMLAVSEDHIDVVRLLVDAGADLFVRDKSTLCVFHLAISKGSPRCLQVLLDKVAQGKLLDHTNIHGLSPYQSALVKLVTYSDSYTEIFEKMKMLIKAGASPRLAESPRTFHMMKVPSVFEKLVISGNVDAVSLILQTNVRKHILKEVSGTLIKLTKGTINSASKDMEGLLQDYLGDVGSLHHLCRMVIRENIDPRYQSICQLPLPQNLKNYLAFSDLC</sequence>